<dbReference type="Gene3D" id="3.40.50.1820">
    <property type="entry name" value="alpha/beta hydrolase"/>
    <property type="match status" value="1"/>
</dbReference>
<gene>
    <name evidence="5" type="ORF">CLO192961_LOCUS305631</name>
</gene>
<dbReference type="Pfam" id="PF00135">
    <property type="entry name" value="COesterase"/>
    <property type="match status" value="2"/>
</dbReference>
<evidence type="ECO:0000313" key="5">
    <source>
        <dbReference type="EMBL" id="VUC31634.1"/>
    </source>
</evidence>
<dbReference type="SUPFAM" id="SSF53474">
    <property type="entry name" value="alpha/beta-Hydrolases"/>
    <property type="match status" value="1"/>
</dbReference>
<name>A0ABY6UK40_BIOOC</name>
<feature type="domain" description="Carboxylesterase type B" evidence="4">
    <location>
        <begin position="161"/>
        <end position="346"/>
    </location>
</feature>
<dbReference type="InterPro" id="IPR050654">
    <property type="entry name" value="AChE-related_enzymes"/>
</dbReference>
<dbReference type="PROSITE" id="PS00122">
    <property type="entry name" value="CARBOXYLESTERASE_B_1"/>
    <property type="match status" value="1"/>
</dbReference>
<evidence type="ECO:0000259" key="4">
    <source>
        <dbReference type="Pfam" id="PF00135"/>
    </source>
</evidence>
<protein>
    <recommendedName>
        <fullName evidence="3">Carboxylic ester hydrolase</fullName>
        <ecNumber evidence="3">3.1.1.-</ecNumber>
    </recommendedName>
</protein>
<organism evidence="5 6">
    <name type="scientific">Bionectria ochroleuca</name>
    <name type="common">Gliocladium roseum</name>
    <dbReference type="NCBI Taxonomy" id="29856"/>
    <lineage>
        <taxon>Eukaryota</taxon>
        <taxon>Fungi</taxon>
        <taxon>Dikarya</taxon>
        <taxon>Ascomycota</taxon>
        <taxon>Pezizomycotina</taxon>
        <taxon>Sordariomycetes</taxon>
        <taxon>Hypocreomycetidae</taxon>
        <taxon>Hypocreales</taxon>
        <taxon>Bionectriaceae</taxon>
        <taxon>Clonostachys</taxon>
    </lineage>
</organism>
<keyword evidence="6" id="KW-1185">Reference proteome</keyword>
<evidence type="ECO:0000256" key="1">
    <source>
        <dbReference type="ARBA" id="ARBA00005964"/>
    </source>
</evidence>
<sequence length="383" mass="42342">MPYALPPVKELRYQVPQAIDYTWPDKRNATEYGYACMGYGDDTVHAAQVLTSEDCPTLNVVRPTKTPPKALLPVAVFTHGGGYWAGSSRNLQYNLSFIVEQSTLIHQPVIAVSINYSLAILTGNARKQCGKFWTERSTASPSHPFPLEPVSSNVPALTSKSLEWIHENIVHFGGDPERVTIFGESAGAFSIRDLLLAYNGRDDGPFSAAVLESGSMVQFPGMNTTDSSYSRLHVHTSRNRLANTWLLGLYSHSRDCLCKHYSRCWLREPYDKVSCLCQVSVKSLNNAINASQYVNGGGVATRLTWVPIIDKDIVAQDPTIQMIEGKFNKGDTSNEGTSFAVLDLNTDDDLAAALSIGVTTRQKWLRSWSSTPSRGHPWRPQNN</sequence>
<dbReference type="PANTHER" id="PTHR43918">
    <property type="entry name" value="ACETYLCHOLINESTERASE"/>
    <property type="match status" value="1"/>
</dbReference>
<dbReference type="InterPro" id="IPR029058">
    <property type="entry name" value="AB_hydrolase_fold"/>
</dbReference>
<evidence type="ECO:0000313" key="6">
    <source>
        <dbReference type="Proteomes" id="UP000766486"/>
    </source>
</evidence>
<feature type="domain" description="Carboxylesterase type B" evidence="4">
    <location>
        <begin position="1"/>
        <end position="121"/>
    </location>
</feature>
<reference evidence="5 6" key="1">
    <citation type="submission" date="2019-06" db="EMBL/GenBank/DDBJ databases">
        <authorList>
            <person name="Broberg M."/>
        </authorList>
    </citation>
    <scope>NUCLEOTIDE SEQUENCE [LARGE SCALE GENOMIC DNA]</scope>
</reference>
<accession>A0ABY6UK40</accession>
<dbReference type="PANTHER" id="PTHR43918:SF4">
    <property type="entry name" value="CARBOXYLIC ESTER HYDROLASE"/>
    <property type="match status" value="1"/>
</dbReference>
<keyword evidence="2 3" id="KW-0378">Hydrolase</keyword>
<dbReference type="EC" id="3.1.1.-" evidence="3"/>
<comment type="caution">
    <text evidence="5">The sequence shown here is derived from an EMBL/GenBank/DDBJ whole genome shotgun (WGS) entry which is preliminary data.</text>
</comment>
<proteinExistence type="inferred from homology"/>
<dbReference type="EMBL" id="CABFNS010000833">
    <property type="protein sequence ID" value="VUC31634.1"/>
    <property type="molecule type" value="Genomic_DNA"/>
</dbReference>
<comment type="similarity">
    <text evidence="1 3">Belongs to the type-B carboxylesterase/lipase family.</text>
</comment>
<dbReference type="InterPro" id="IPR019826">
    <property type="entry name" value="Carboxylesterase_B_AS"/>
</dbReference>
<evidence type="ECO:0000256" key="2">
    <source>
        <dbReference type="ARBA" id="ARBA00022801"/>
    </source>
</evidence>
<evidence type="ECO:0000256" key="3">
    <source>
        <dbReference type="RuleBase" id="RU361235"/>
    </source>
</evidence>
<dbReference type="InterPro" id="IPR002018">
    <property type="entry name" value="CarbesteraseB"/>
</dbReference>
<dbReference type="Proteomes" id="UP000766486">
    <property type="component" value="Unassembled WGS sequence"/>
</dbReference>